<evidence type="ECO:0000313" key="3">
    <source>
        <dbReference type="Proteomes" id="UP000708208"/>
    </source>
</evidence>
<dbReference type="Proteomes" id="UP000708208">
    <property type="component" value="Unassembled WGS sequence"/>
</dbReference>
<gene>
    <name evidence="2" type="ORF">AFUS01_LOCUS43546</name>
</gene>
<dbReference type="EMBL" id="CAJVCH010570078">
    <property type="protein sequence ID" value="CAG7833994.1"/>
    <property type="molecule type" value="Genomic_DNA"/>
</dbReference>
<comment type="caution">
    <text evidence="2">The sequence shown here is derived from an EMBL/GenBank/DDBJ whole genome shotgun (WGS) entry which is preliminary data.</text>
</comment>
<name>A0A8J2LJ00_9HEXA</name>
<evidence type="ECO:0000256" key="1">
    <source>
        <dbReference type="PROSITE-ProRule" id="PRU00339"/>
    </source>
</evidence>
<dbReference type="PROSITE" id="PS50005">
    <property type="entry name" value="TPR"/>
    <property type="match status" value="1"/>
</dbReference>
<keyword evidence="1" id="KW-0802">TPR repeat</keyword>
<evidence type="ECO:0000313" key="2">
    <source>
        <dbReference type="EMBL" id="CAG7833994.1"/>
    </source>
</evidence>
<keyword evidence="3" id="KW-1185">Reference proteome</keyword>
<accession>A0A8J2LJ00</accession>
<protein>
    <submittedName>
        <fullName evidence="2">Uncharacterized protein</fullName>
    </submittedName>
</protein>
<dbReference type="InterPro" id="IPR019734">
    <property type="entry name" value="TPR_rpt"/>
</dbReference>
<organism evidence="2 3">
    <name type="scientific">Allacma fusca</name>
    <dbReference type="NCBI Taxonomy" id="39272"/>
    <lineage>
        <taxon>Eukaryota</taxon>
        <taxon>Metazoa</taxon>
        <taxon>Ecdysozoa</taxon>
        <taxon>Arthropoda</taxon>
        <taxon>Hexapoda</taxon>
        <taxon>Collembola</taxon>
        <taxon>Symphypleona</taxon>
        <taxon>Sminthuridae</taxon>
        <taxon>Allacma</taxon>
    </lineage>
</organism>
<proteinExistence type="predicted"/>
<reference evidence="2" key="1">
    <citation type="submission" date="2021-06" db="EMBL/GenBank/DDBJ databases">
        <authorList>
            <person name="Hodson N. C."/>
            <person name="Mongue J. A."/>
            <person name="Jaron S. K."/>
        </authorList>
    </citation>
    <scope>NUCLEOTIDE SEQUENCE</scope>
</reference>
<dbReference type="OrthoDB" id="2357150at2759"/>
<dbReference type="AlphaFoldDB" id="A0A8J2LJ00"/>
<feature type="repeat" description="TPR" evidence="1">
    <location>
        <begin position="61"/>
        <end position="94"/>
    </location>
</feature>
<sequence length="343" mass="38916">MFRSKRDLDNYVIDTLSKIPSEQEKITRCLAFARAYYSLREFETARRYLEDYLRSDASNLFVAHKLMGDILVELSRQEEALEHYKKSYQLSKSRDVLNKICSLLQNGYGIKETPHSRTNWLNLQKAAASLQFESPIMSSPISNYPSSPALRNVSSTPNPKLYTAVAQSPSSNSPKIPLTPKAISGGGLFSSFASPAKNQNRLLNGTAFKTQVEDIGENLIKLIESNKATVHHHTTLLQFYLTDKKLREAATHVHKFMLKFTSDFDFLQKSLQVLEEALEQDSRSGKQELSDAELFSAYFFVMENFIGLLLDPNLKDVIPEAVGDKRSTLAAKYLHKFDQQLFL</sequence>